<dbReference type="InterPro" id="IPR023696">
    <property type="entry name" value="Ureohydrolase_dom_sf"/>
</dbReference>
<dbReference type="CDD" id="cd11593">
    <property type="entry name" value="Agmatinase-like_2"/>
    <property type="match status" value="1"/>
</dbReference>
<keyword evidence="4" id="KW-0464">Manganese</keyword>
<feature type="binding site" evidence="4">
    <location>
        <position position="146"/>
    </location>
    <ligand>
        <name>Mn(2+)</name>
        <dbReference type="ChEBI" id="CHEBI:29035"/>
        <label>1</label>
    </ligand>
</feature>
<keyword evidence="3 5" id="KW-0378">Hydrolase</keyword>
<dbReference type="PANTHER" id="PTHR11358">
    <property type="entry name" value="ARGINASE/AGMATINASE"/>
    <property type="match status" value="1"/>
</dbReference>
<dbReference type="InterPro" id="IPR005925">
    <property type="entry name" value="Agmatinase-rel"/>
</dbReference>
<dbReference type="AlphaFoldDB" id="A0A7C4FAY4"/>
<dbReference type="InterPro" id="IPR006035">
    <property type="entry name" value="Ureohydrolase"/>
</dbReference>
<evidence type="ECO:0000256" key="4">
    <source>
        <dbReference type="PIRSR" id="PIRSR036979-1"/>
    </source>
</evidence>
<feature type="binding site" evidence="4">
    <location>
        <position position="142"/>
    </location>
    <ligand>
        <name>Mn(2+)</name>
        <dbReference type="ChEBI" id="CHEBI:29035"/>
        <label>1</label>
    </ligand>
</feature>
<dbReference type="EC" id="3.5.3.11" evidence="5"/>
<dbReference type="PIRSF" id="PIRSF036979">
    <property type="entry name" value="Arginase"/>
    <property type="match status" value="1"/>
</dbReference>
<sequence>MSGEAFPLLKTYTQEVRPTLFGRQCRPEEGRVVFVGAPFDSTTSRIPGQRLAPRKIREASMELETFDPVTGRDSEEAEYCDAGDIPLVVDYRVLTEILGSIAREVFASGKILAVCGGDHFVTYPAVKAATEVFGRVQLVVFDAHLDLRDEYPPHCKYSHATVMRRLVEENAQLHVVYFKPRAFSKEEWSFASSQENIVIAESTGDLLSALKEDYRTYISIDIDHVDPAYASGVGTPEPLGRTPEELIEAVKTLIERRKNKIVGIDIVEVNPLLDPANTTSALAAKLWAIILRELSAM</sequence>
<dbReference type="Pfam" id="PF00491">
    <property type="entry name" value="Arginase"/>
    <property type="match status" value="1"/>
</dbReference>
<comment type="caution">
    <text evidence="5">The sequence shown here is derived from an EMBL/GenBank/DDBJ whole genome shotgun (WGS) entry which is preliminary data.</text>
</comment>
<dbReference type="EMBL" id="DTFI01000015">
    <property type="protein sequence ID" value="HGI42867.1"/>
    <property type="molecule type" value="Genomic_DNA"/>
</dbReference>
<dbReference type="Gene3D" id="3.40.800.10">
    <property type="entry name" value="Ureohydrolase domain"/>
    <property type="match status" value="1"/>
</dbReference>
<reference evidence="5" key="1">
    <citation type="journal article" date="2020" name="mSystems">
        <title>Genome- and Community-Level Interaction Insights into Carbon Utilization and Element Cycling Functions of Hydrothermarchaeota in Hydrothermal Sediment.</title>
        <authorList>
            <person name="Zhou Z."/>
            <person name="Liu Y."/>
            <person name="Xu W."/>
            <person name="Pan J."/>
            <person name="Luo Z.H."/>
            <person name="Li M."/>
        </authorList>
    </citation>
    <scope>NUCLEOTIDE SEQUENCE [LARGE SCALE GENOMIC DNA]</scope>
    <source>
        <strain evidence="5">SpSt-735</strain>
    </source>
</reference>
<accession>A0A7C4FAY4</accession>
<dbReference type="GO" id="GO:0033389">
    <property type="term" value="P:putrescine biosynthetic process from arginine, via agmatine"/>
    <property type="evidence" value="ECO:0007669"/>
    <property type="project" value="TreeGrafter"/>
</dbReference>
<name>A0A7C4FAY4_THEPE</name>
<comment type="cofactor">
    <cofactor evidence="4">
        <name>Mn(2+)</name>
        <dbReference type="ChEBI" id="CHEBI:29035"/>
    </cofactor>
    <text evidence="4">Binds 2 manganese ions per subunit.</text>
</comment>
<dbReference type="SUPFAM" id="SSF52768">
    <property type="entry name" value="Arginase/deacetylase"/>
    <property type="match status" value="1"/>
</dbReference>
<dbReference type="GO" id="GO:0046872">
    <property type="term" value="F:metal ion binding"/>
    <property type="evidence" value="ECO:0007669"/>
    <property type="project" value="UniProtKB-KW"/>
</dbReference>
<dbReference type="PROSITE" id="PS51409">
    <property type="entry name" value="ARGINASE_2"/>
    <property type="match status" value="1"/>
</dbReference>
<feature type="binding site" evidence="4">
    <location>
        <position position="119"/>
    </location>
    <ligand>
        <name>Mn(2+)</name>
        <dbReference type="ChEBI" id="CHEBI:29035"/>
        <label>1</label>
    </ligand>
</feature>
<dbReference type="PANTHER" id="PTHR11358:SF26">
    <property type="entry name" value="GUANIDINO ACID HYDROLASE, MITOCHONDRIAL"/>
    <property type="match status" value="1"/>
</dbReference>
<proteinExistence type="inferred from homology"/>
<protein>
    <submittedName>
        <fullName evidence="5">Agmatinase</fullName>
        <ecNumber evidence="5">3.5.3.11</ecNumber>
    </submittedName>
</protein>
<comment type="similarity">
    <text evidence="1">Belongs to the arginase family. Agmatinase subfamily.</text>
</comment>
<evidence type="ECO:0000256" key="3">
    <source>
        <dbReference type="ARBA" id="ARBA00022801"/>
    </source>
</evidence>
<feature type="binding site" evidence="4">
    <location>
        <position position="223"/>
    </location>
    <ligand>
        <name>Mn(2+)</name>
        <dbReference type="ChEBI" id="CHEBI:29035"/>
        <label>1</label>
    </ligand>
</feature>
<evidence type="ECO:0000313" key="5">
    <source>
        <dbReference type="EMBL" id="HGI42867.1"/>
    </source>
</evidence>
<feature type="binding site" evidence="4">
    <location>
        <position position="221"/>
    </location>
    <ligand>
        <name>Mn(2+)</name>
        <dbReference type="ChEBI" id="CHEBI:29035"/>
        <label>1</label>
    </ligand>
</feature>
<gene>
    <name evidence="5" type="primary">speB</name>
    <name evidence="5" type="ORF">ENV17_00575</name>
</gene>
<keyword evidence="2 4" id="KW-0479">Metal-binding</keyword>
<organism evidence="5">
    <name type="scientific">Thermofilum pendens</name>
    <dbReference type="NCBI Taxonomy" id="2269"/>
    <lineage>
        <taxon>Archaea</taxon>
        <taxon>Thermoproteota</taxon>
        <taxon>Thermoprotei</taxon>
        <taxon>Thermofilales</taxon>
        <taxon>Thermofilaceae</taxon>
        <taxon>Thermofilum</taxon>
    </lineage>
</organism>
<evidence type="ECO:0000256" key="2">
    <source>
        <dbReference type="ARBA" id="ARBA00022723"/>
    </source>
</evidence>
<feature type="binding site" evidence="4">
    <location>
        <position position="144"/>
    </location>
    <ligand>
        <name>Mn(2+)</name>
        <dbReference type="ChEBI" id="CHEBI:29035"/>
        <label>1</label>
    </ligand>
</feature>
<dbReference type="GO" id="GO:0008783">
    <property type="term" value="F:agmatinase activity"/>
    <property type="evidence" value="ECO:0007669"/>
    <property type="project" value="UniProtKB-EC"/>
</dbReference>
<dbReference type="NCBIfam" id="TIGR01230">
    <property type="entry name" value="agmatinase"/>
    <property type="match status" value="1"/>
</dbReference>
<evidence type="ECO:0000256" key="1">
    <source>
        <dbReference type="ARBA" id="ARBA00009227"/>
    </source>
</evidence>